<dbReference type="Pfam" id="PF00903">
    <property type="entry name" value="Glyoxalase"/>
    <property type="match status" value="1"/>
</dbReference>
<evidence type="ECO:0000259" key="1">
    <source>
        <dbReference type="PROSITE" id="PS51819"/>
    </source>
</evidence>
<keyword evidence="3" id="KW-1185">Reference proteome</keyword>
<name>A0ABT4U737_9ACTN</name>
<dbReference type="InterPro" id="IPR029068">
    <property type="entry name" value="Glyas_Bleomycin-R_OHBP_Dase"/>
</dbReference>
<sequence>MPRGIAQMGLWADDVPAAAEWYARVFGIEPYFVRPLEGTPLYAEFRIGDDGDELGITDRRFAPAGAPRSPGGAVTSWHVDDIEAAFDRLLSLGAAEYQPVTPRGEGFVTASVVDPFGNVLGLIHSPHYLAVLSGRGATGAGASR</sequence>
<proteinExistence type="predicted"/>
<dbReference type="Gene3D" id="3.10.180.10">
    <property type="entry name" value="2,3-Dihydroxybiphenyl 1,2-Dioxygenase, domain 1"/>
    <property type="match status" value="1"/>
</dbReference>
<comment type="caution">
    <text evidence="2">The sequence shown here is derived from an EMBL/GenBank/DDBJ whole genome shotgun (WGS) entry which is preliminary data.</text>
</comment>
<organism evidence="2 3">
    <name type="scientific">Nocardiopsis endophytica</name>
    <dbReference type="NCBI Taxonomy" id="3018445"/>
    <lineage>
        <taxon>Bacteria</taxon>
        <taxon>Bacillati</taxon>
        <taxon>Actinomycetota</taxon>
        <taxon>Actinomycetes</taxon>
        <taxon>Streptosporangiales</taxon>
        <taxon>Nocardiopsidaceae</taxon>
        <taxon>Nocardiopsis</taxon>
    </lineage>
</organism>
<evidence type="ECO:0000313" key="2">
    <source>
        <dbReference type="EMBL" id="MDA2812777.1"/>
    </source>
</evidence>
<dbReference type="InterPro" id="IPR004360">
    <property type="entry name" value="Glyas_Fos-R_dOase_dom"/>
</dbReference>
<dbReference type="SUPFAM" id="SSF54593">
    <property type="entry name" value="Glyoxalase/Bleomycin resistance protein/Dihydroxybiphenyl dioxygenase"/>
    <property type="match status" value="1"/>
</dbReference>
<evidence type="ECO:0000313" key="3">
    <source>
        <dbReference type="Proteomes" id="UP001527866"/>
    </source>
</evidence>
<dbReference type="Proteomes" id="UP001527866">
    <property type="component" value="Unassembled WGS sequence"/>
</dbReference>
<dbReference type="InterPro" id="IPR037523">
    <property type="entry name" value="VOC_core"/>
</dbReference>
<feature type="domain" description="VOC" evidence="1">
    <location>
        <begin position="4"/>
        <end position="125"/>
    </location>
</feature>
<protein>
    <submittedName>
        <fullName evidence="2">VOC family protein</fullName>
    </submittedName>
</protein>
<reference evidence="2 3" key="1">
    <citation type="submission" date="2023-01" db="EMBL/GenBank/DDBJ databases">
        <title>Draft genome sequence of Nocardiopsis sp. RSe5-2 isolated from halophytes.</title>
        <authorList>
            <person name="Duangmal K."/>
            <person name="Chantavorakit T."/>
        </authorList>
    </citation>
    <scope>NUCLEOTIDE SEQUENCE [LARGE SCALE GENOMIC DNA]</scope>
    <source>
        <strain evidence="2 3">RSe5-2</strain>
    </source>
</reference>
<dbReference type="PROSITE" id="PS51819">
    <property type="entry name" value="VOC"/>
    <property type="match status" value="1"/>
</dbReference>
<gene>
    <name evidence="2" type="ORF">O4J56_19180</name>
</gene>
<accession>A0ABT4U737</accession>
<dbReference type="EMBL" id="JAQFWQ010000058">
    <property type="protein sequence ID" value="MDA2812777.1"/>
    <property type="molecule type" value="Genomic_DNA"/>
</dbReference>